<dbReference type="SUPFAM" id="SSF117074">
    <property type="entry name" value="Hypothetical protein PA1324"/>
    <property type="match status" value="1"/>
</dbReference>
<dbReference type="SMART" id="SM00710">
    <property type="entry name" value="PbH1"/>
    <property type="match status" value="9"/>
</dbReference>
<protein>
    <recommendedName>
        <fullName evidence="10">DUF11 domain-containing protein</fullName>
    </recommendedName>
</protein>
<dbReference type="Proteomes" id="UP000245368">
    <property type="component" value="Chromosome"/>
</dbReference>
<dbReference type="PANTHER" id="PTHR34819">
    <property type="entry name" value="LARGE CYSTEINE-RICH PERIPLASMIC PROTEIN OMCB"/>
    <property type="match status" value="1"/>
</dbReference>
<dbReference type="InterPro" id="IPR001434">
    <property type="entry name" value="OmcB-like_DUF11"/>
</dbReference>
<keyword evidence="9" id="KW-1185">Reference proteome</keyword>
<evidence type="ECO:0000259" key="4">
    <source>
        <dbReference type="Pfam" id="PF01345"/>
    </source>
</evidence>
<dbReference type="GO" id="GO:0005576">
    <property type="term" value="C:extracellular region"/>
    <property type="evidence" value="ECO:0007669"/>
    <property type="project" value="UniProtKB-SubCell"/>
</dbReference>
<dbReference type="Pfam" id="PF13229">
    <property type="entry name" value="Beta_helix"/>
    <property type="match status" value="1"/>
</dbReference>
<evidence type="ECO:0000259" key="7">
    <source>
        <dbReference type="Pfam" id="PF25564"/>
    </source>
</evidence>
<dbReference type="PANTHER" id="PTHR34819:SF3">
    <property type="entry name" value="CELL SURFACE PROTEIN"/>
    <property type="match status" value="1"/>
</dbReference>
<evidence type="ECO:0000256" key="3">
    <source>
        <dbReference type="ARBA" id="ARBA00022729"/>
    </source>
</evidence>
<dbReference type="InterPro" id="IPR033764">
    <property type="entry name" value="Sdr_B"/>
</dbReference>
<keyword evidence="2" id="KW-0964">Secreted</keyword>
<dbReference type="InterPro" id="IPR039448">
    <property type="entry name" value="Beta_helix"/>
</dbReference>
<evidence type="ECO:0000259" key="6">
    <source>
        <dbReference type="Pfam" id="PF17210"/>
    </source>
</evidence>
<evidence type="ECO:0000313" key="9">
    <source>
        <dbReference type="Proteomes" id="UP000245368"/>
    </source>
</evidence>
<dbReference type="InterPro" id="IPR012334">
    <property type="entry name" value="Pectin_lyas_fold"/>
</dbReference>
<keyword evidence="3" id="KW-0732">Signal</keyword>
<reference evidence="8 9" key="1">
    <citation type="submission" date="2018-05" db="EMBL/GenBank/DDBJ databases">
        <title>Complete Genome Sequence of Deinococcus sp. strain 17bor-2.</title>
        <authorList>
            <person name="Srinivasan S."/>
        </authorList>
    </citation>
    <scope>NUCLEOTIDE SEQUENCE [LARGE SCALE GENOMIC DNA]</scope>
    <source>
        <strain evidence="8 9">17bor-2</strain>
    </source>
</reference>
<dbReference type="InterPro" id="IPR006626">
    <property type="entry name" value="PbH1"/>
</dbReference>
<evidence type="ECO:0008006" key="10">
    <source>
        <dbReference type="Google" id="ProtNLM"/>
    </source>
</evidence>
<sequence>MYIKLLQSDTFIYTIQLPTSTGGSLGAQGKLTLSTSVPMADMAFDPVTNHLYGVYTAGTPATDGATAQGVIYDIDPTTGTVITRGTAFANPATGNYIGSSFFDIAGTLYAYQNGGTFGTIDLSTGTFTRITSASAASQSDGASCVFPDEKISVSKSANSVQVVSPTVFKVPYTVTVTNTGSIPDRNVQLTENLSQTFNSGSPALSIVAGPTATSSVTSNTVTPNSSFNGTTNFSLLSGTNILAVGETITVTFTVQVTYPNTASVPGAATSNIVRASSTSTSPNDGYTFLNGAALPPVDMVATSTSLPAAASLVAQATITKAFSPASVVLNGVSTLTFTLANPNSSVALTNLNFTDALSGMSVSSTIIGGTCGSTTNNPALTVGATALNLTVPSLAANSSCTVTLPVNGTSIGVNPNTTSGVTSTQTPTAGSASNTATLTVTPLAPVVNKSFSPASVLQGGSTQLTINVSNPNGVAATGLTLTDDIATTTGLTGLTISSVSSDTCKATGTVTTTSGKYVLTGGTLPSAGCTVVLNLTLPNAGVTGSVTNTILGSSVTGTINGQSLPTVTNATATLNVQPVADLAITKTDGVGSVSTGASTTYTIRVTNNGPSSVTSSVLTDPSATGLTQTAAACTTVSGNACTVAPTLGALQGTGATLPALATGAFYEINVTASVTAASGSVTNTATIAAPSGVNDPVTTNNTASDTDSVAPLNFSISGRVFVDTNYGGGAGRAYIAAQGMGLRPGVRVELYNSAGTFISAVLTDASGAYSFTNQVAGSYKVRVVNTFVTAARTGGCTPSTVLATAPTCTQVPVQTYIYGNTAQVGGANPASVDPALSSTTLPTGAQSVASVTLSSTDVTGVDFGFNFDTVVNTNDSGQGSLRQFVTNSNALGNTGLAQVGQTAGKEVSIFMVPVTALTNNVAVINLSSTLTVTDSDTSIDATTQTVNIGDKNTGVLGTGGSVGVDGLTLNTVNRPEVELTLPSGSALQVQASNFVLRGVALHGGNELVLGVGANAADNALVEQNVFGTSATAFSLPASFPSGQYAIHITNGSGTIQNNLIGYSSNSGINYLGGGAGLIIQNNEFQQNGYVQAGGDAITLTGSASAKSLTITGNLIANSNSSGIQLEIGSVANNTITNNSITSNGLGGASTRLEGSGIHYLARNGTVNSTNSDTVSKNVIYGNQKSGLVINYGQQNVTISRNSFYSNGLTSIDFTAVGAYVGGTSDYGQGNGVTPNDGLTGTREPNQGQDYPVFYTAYQSGTSLIVSGYVGNNLTTTFDGKSAILELYKADDDGNQNGAVLVGDGKSIAHGEGRTYLGTLTVTLGAKGAFSGALTVAANTLLSTDKLTATATIAGNTSEFSPNIYAVPVAAPELLKRVRNVTAGGTFGTLATGKPGDVLEYCITFNNIGSNVPLNNFKVVDQVPANVSALTGAYGGSGLGAAGISFLRGGTAAAGTTAVTGGTTITLTSVADSDQGSLTTSNGTYGRGTLNLQFASALALGEAGQVCFQATIR</sequence>
<comment type="subcellular location">
    <subcellularLocation>
        <location evidence="1">Secreted</location>
    </subcellularLocation>
</comment>
<dbReference type="Pfam" id="PF17210">
    <property type="entry name" value="SdrD_B"/>
    <property type="match status" value="1"/>
</dbReference>
<feature type="domain" description="SD-repeat containing protein B" evidence="6">
    <location>
        <begin position="718"/>
        <end position="785"/>
    </location>
</feature>
<gene>
    <name evidence="8" type="ORF">DKM44_03320</name>
</gene>
<evidence type="ECO:0000313" key="8">
    <source>
        <dbReference type="EMBL" id="AWN22382.1"/>
    </source>
</evidence>
<dbReference type="InterPro" id="IPR051172">
    <property type="entry name" value="Chlamydia_OmcB"/>
</dbReference>
<dbReference type="NCBIfam" id="TIGR01451">
    <property type="entry name" value="B_ant_repeat"/>
    <property type="match status" value="2"/>
</dbReference>
<dbReference type="SUPFAM" id="SSF51126">
    <property type="entry name" value="Pectin lyase-like"/>
    <property type="match status" value="1"/>
</dbReference>
<accession>A0A2Z3JBG8</accession>
<evidence type="ECO:0000256" key="2">
    <source>
        <dbReference type="ARBA" id="ARBA00022525"/>
    </source>
</evidence>
<dbReference type="Gene3D" id="2.60.40.10">
    <property type="entry name" value="Immunoglobulins"/>
    <property type="match status" value="1"/>
</dbReference>
<organism evidence="8 9">
    <name type="scientific">Deinococcus irradiatisoli</name>
    <dbReference type="NCBI Taxonomy" id="2202254"/>
    <lineage>
        <taxon>Bacteria</taxon>
        <taxon>Thermotogati</taxon>
        <taxon>Deinococcota</taxon>
        <taxon>Deinococci</taxon>
        <taxon>Deinococcales</taxon>
        <taxon>Deinococcaceae</taxon>
        <taxon>Deinococcus</taxon>
    </lineage>
</organism>
<dbReference type="Gene3D" id="2.160.20.10">
    <property type="entry name" value="Single-stranded right-handed beta-helix, Pectin lyase-like"/>
    <property type="match status" value="1"/>
</dbReference>
<feature type="domain" description="DUF7933" evidence="7">
    <location>
        <begin position="317"/>
        <end position="440"/>
    </location>
</feature>
<dbReference type="InterPro" id="IPR047589">
    <property type="entry name" value="DUF11_rpt"/>
</dbReference>
<name>A0A2Z3JBG8_9DEIO</name>
<dbReference type="EMBL" id="CP029494">
    <property type="protein sequence ID" value="AWN22382.1"/>
    <property type="molecule type" value="Genomic_DNA"/>
</dbReference>
<evidence type="ECO:0000256" key="1">
    <source>
        <dbReference type="ARBA" id="ARBA00004613"/>
    </source>
</evidence>
<dbReference type="InterPro" id="IPR011050">
    <property type="entry name" value="Pectin_lyase_fold/virulence"/>
</dbReference>
<dbReference type="KEGG" id="dez:DKM44_03320"/>
<feature type="domain" description="DUF11" evidence="4">
    <location>
        <begin position="581"/>
        <end position="705"/>
    </location>
</feature>
<dbReference type="Pfam" id="PF01345">
    <property type="entry name" value="DUF11"/>
    <property type="match status" value="1"/>
</dbReference>
<proteinExistence type="predicted"/>
<feature type="domain" description="DUF7933" evidence="7">
    <location>
        <begin position="445"/>
        <end position="576"/>
    </location>
</feature>
<dbReference type="Pfam" id="PF25564">
    <property type="entry name" value="DUF7933"/>
    <property type="match status" value="2"/>
</dbReference>
<evidence type="ECO:0000259" key="5">
    <source>
        <dbReference type="Pfam" id="PF13229"/>
    </source>
</evidence>
<feature type="domain" description="Right handed beta helix" evidence="5">
    <location>
        <begin position="1010"/>
        <end position="1166"/>
    </location>
</feature>
<dbReference type="InterPro" id="IPR013783">
    <property type="entry name" value="Ig-like_fold"/>
</dbReference>
<dbReference type="InterPro" id="IPR057693">
    <property type="entry name" value="DUF7933"/>
</dbReference>